<feature type="domain" description="Lsr2 DNA-binding" evidence="3">
    <location>
        <begin position="96"/>
        <end position="130"/>
    </location>
</feature>
<dbReference type="AlphaFoldDB" id="A0A2S2C532"/>
<dbReference type="InterPro" id="IPR055370">
    <property type="entry name" value="Lsr2_DNA-bd"/>
</dbReference>
<feature type="domain" description="Lsr2 DNA-binding" evidence="3">
    <location>
        <begin position="464"/>
        <end position="494"/>
    </location>
</feature>
<feature type="domain" description="Lsr2 DNA-binding" evidence="3">
    <location>
        <begin position="183"/>
        <end position="217"/>
    </location>
</feature>
<keyword evidence="1" id="KW-0238">DNA-binding</keyword>
<keyword evidence="5" id="KW-1185">Reference proteome</keyword>
<proteinExistence type="predicted"/>
<dbReference type="GO" id="GO:0016746">
    <property type="term" value="F:acyltransferase activity"/>
    <property type="evidence" value="ECO:0007669"/>
    <property type="project" value="InterPro"/>
</dbReference>
<gene>
    <name evidence="4" type="ORF">CBI38_29080</name>
</gene>
<reference evidence="4 5" key="1">
    <citation type="submission" date="2017-05" db="EMBL/GenBank/DDBJ databases">
        <title>Isolation of Rhodococcus sp. S2-17 biodegrading of BP-3.</title>
        <authorList>
            <person name="Lee Y."/>
            <person name="Kim K.H."/>
            <person name="Chun B.H."/>
            <person name="Jung H.S."/>
            <person name="Jeon C.O."/>
        </authorList>
    </citation>
    <scope>NUCLEOTIDE SEQUENCE [LARGE SCALE GENOMIC DNA]</scope>
    <source>
        <strain evidence="4 5">S2-17</strain>
    </source>
</reference>
<dbReference type="Proteomes" id="UP000245711">
    <property type="component" value="Chromosome"/>
</dbReference>
<evidence type="ECO:0000313" key="4">
    <source>
        <dbReference type="EMBL" id="AWK75914.1"/>
    </source>
</evidence>
<dbReference type="Pfam" id="PF23359">
    <property type="entry name" value="Lsr2_DNA-bd"/>
    <property type="match status" value="6"/>
</dbReference>
<protein>
    <recommendedName>
        <fullName evidence="3">Lsr2 DNA-binding domain-containing protein</fullName>
    </recommendedName>
</protein>
<accession>A0A2S2C532</accession>
<dbReference type="InterPro" id="IPR036625">
    <property type="entry name" value="E3-bd_dom_sf"/>
</dbReference>
<dbReference type="Gene3D" id="4.10.320.10">
    <property type="entry name" value="E3-binding domain"/>
    <property type="match status" value="6"/>
</dbReference>
<feature type="domain" description="Lsr2 DNA-binding" evidence="3">
    <location>
        <begin position="279"/>
        <end position="313"/>
    </location>
</feature>
<evidence type="ECO:0000256" key="2">
    <source>
        <dbReference type="SAM" id="MobiDB-lite"/>
    </source>
</evidence>
<dbReference type="KEGG" id="roz:CBI38_29080"/>
<evidence type="ECO:0000313" key="5">
    <source>
        <dbReference type="Proteomes" id="UP000245711"/>
    </source>
</evidence>
<sequence length="503" mass="53160">MAVSPRSSEGSAKNRTKAIREWAIGEGLEVSSRGRISAEVERAFHDAAAKKVRIEAAPVKKVVSKKSPVKRATANKVPAKKTADVEKAVAEATPAKKMTKEIREWAIGEGLDVSSRGRISAEVERAFYDAAAKKVQVKPARVRKSAAKTTAVKTTVAKTTVSKVPAKKTANVEKAVAEATPAKKMTKEIREWAIGQGLDVSSRGRISAEVERAFHDAAAKKVQVKAARVNKAAAKKAAAKKTAPETAGVKTAPAKAPAKKTAAKAAAAKTTATETTPAKKMTKEIREWAIGQGLDVSSRGRISAEIERAFHDAAAKKVQVKAARVNKAAAKKAPAKTTAVKTTVAKTTATKTAATEKVAPAKKMTKEIREWAIGEGLEVSSRGRISAEVERAFHDAAAKKVQVKAAPARKPAARKVPSRTTAAKTKGPRTTAVKKSPAKTTPTKMMVAKTTATGKVAPAKNMIKEIREWAIGQGKDVSSRGRISAEIKQAFHDAQAQVPVAVG</sequence>
<dbReference type="GO" id="GO:0003677">
    <property type="term" value="F:DNA binding"/>
    <property type="evidence" value="ECO:0007669"/>
    <property type="project" value="UniProtKB-KW"/>
</dbReference>
<dbReference type="OrthoDB" id="4467657at2"/>
<organism evidence="4 5">
    <name type="scientific">Rhodococcus oxybenzonivorans</name>
    <dbReference type="NCBI Taxonomy" id="1990687"/>
    <lineage>
        <taxon>Bacteria</taxon>
        <taxon>Bacillati</taxon>
        <taxon>Actinomycetota</taxon>
        <taxon>Actinomycetes</taxon>
        <taxon>Mycobacteriales</taxon>
        <taxon>Nocardiaceae</taxon>
        <taxon>Rhodococcus</taxon>
    </lineage>
</organism>
<dbReference type="EMBL" id="CP021354">
    <property type="protein sequence ID" value="AWK75914.1"/>
    <property type="molecule type" value="Genomic_DNA"/>
</dbReference>
<feature type="region of interest" description="Disordered" evidence="2">
    <location>
        <begin position="403"/>
        <end position="445"/>
    </location>
</feature>
<name>A0A2S2C532_9NOCA</name>
<feature type="domain" description="Lsr2 DNA-binding" evidence="3">
    <location>
        <begin position="362"/>
        <end position="396"/>
    </location>
</feature>
<evidence type="ECO:0000259" key="3">
    <source>
        <dbReference type="Pfam" id="PF23359"/>
    </source>
</evidence>
<evidence type="ECO:0000256" key="1">
    <source>
        <dbReference type="ARBA" id="ARBA00023125"/>
    </source>
</evidence>
<feature type="domain" description="Lsr2 DNA-binding" evidence="3">
    <location>
        <begin position="12"/>
        <end position="47"/>
    </location>
</feature>